<dbReference type="Proteomes" id="UP001293593">
    <property type="component" value="Unassembled WGS sequence"/>
</dbReference>
<sequence>MARLVYHPISIFSFLSTAIYTLCYADSSSPSCLQQNQTPLFIFGDSLSDPGNNNYLKSISALKANNGPYGITFFKYPTGRFSDGRLVPDFIAEYAEIPLIPPYLQPGYHRFTDGANFASGGAGVLDETDQGMVVPLKTQLEYFKNVEKQLRKKLGDAEATTLVSRAIYMMNIGSNDYIFSLATNSSFIKLYPQQYVGMVIGNLTTVIKVVYERGGRKFWVPNLSPFGCTPAMRLSYNSCWEEATALAKLHNQELLKMLQKLEFQLKGFKYSTSDFFSFLLDMINFPSRHGLKQGKKACCGSSSFRGNRLRMNFVACEDPSDYVFFDVAHPTEAVNQEFARIVWNGTRDQTWPYNLKELFEAN</sequence>
<dbReference type="InterPro" id="IPR044552">
    <property type="entry name" value="GLIP1-5/GLL25"/>
</dbReference>
<gene>
    <name evidence="4" type="ORF">QN277_022236</name>
</gene>
<accession>A0AAE1JI05</accession>
<evidence type="ECO:0000313" key="5">
    <source>
        <dbReference type="Proteomes" id="UP001293593"/>
    </source>
</evidence>
<evidence type="ECO:0000256" key="2">
    <source>
        <dbReference type="ARBA" id="ARBA00022729"/>
    </source>
</evidence>
<name>A0AAE1JI05_9FABA</name>
<dbReference type="AlphaFoldDB" id="A0AAE1JI05"/>
<feature type="signal peptide" evidence="3">
    <location>
        <begin position="1"/>
        <end position="25"/>
    </location>
</feature>
<proteinExistence type="inferred from homology"/>
<evidence type="ECO:0000256" key="1">
    <source>
        <dbReference type="ARBA" id="ARBA00008668"/>
    </source>
</evidence>
<organism evidence="4 5">
    <name type="scientific">Acacia crassicarpa</name>
    <name type="common">northern wattle</name>
    <dbReference type="NCBI Taxonomy" id="499986"/>
    <lineage>
        <taxon>Eukaryota</taxon>
        <taxon>Viridiplantae</taxon>
        <taxon>Streptophyta</taxon>
        <taxon>Embryophyta</taxon>
        <taxon>Tracheophyta</taxon>
        <taxon>Spermatophyta</taxon>
        <taxon>Magnoliopsida</taxon>
        <taxon>eudicotyledons</taxon>
        <taxon>Gunneridae</taxon>
        <taxon>Pentapetalae</taxon>
        <taxon>rosids</taxon>
        <taxon>fabids</taxon>
        <taxon>Fabales</taxon>
        <taxon>Fabaceae</taxon>
        <taxon>Caesalpinioideae</taxon>
        <taxon>mimosoid clade</taxon>
        <taxon>Acacieae</taxon>
        <taxon>Acacia</taxon>
    </lineage>
</organism>
<keyword evidence="5" id="KW-1185">Reference proteome</keyword>
<comment type="similarity">
    <text evidence="1">Belongs to the 'GDSL' lipolytic enzyme family.</text>
</comment>
<dbReference type="InterPro" id="IPR036514">
    <property type="entry name" value="SGNH_hydro_sf"/>
</dbReference>
<dbReference type="Pfam" id="PF00657">
    <property type="entry name" value="Lipase_GDSL"/>
    <property type="match status" value="1"/>
</dbReference>
<reference evidence="4" key="1">
    <citation type="submission" date="2023-10" db="EMBL/GenBank/DDBJ databases">
        <title>Chromosome-level genome of the transformable northern wattle, Acacia crassicarpa.</title>
        <authorList>
            <person name="Massaro I."/>
            <person name="Sinha N.R."/>
            <person name="Poethig S."/>
            <person name="Leichty A.R."/>
        </authorList>
    </citation>
    <scope>NUCLEOTIDE SEQUENCE</scope>
    <source>
        <strain evidence="4">Acra3RX</strain>
        <tissue evidence="4">Leaf</tissue>
    </source>
</reference>
<dbReference type="GO" id="GO:0016298">
    <property type="term" value="F:lipase activity"/>
    <property type="evidence" value="ECO:0007669"/>
    <property type="project" value="TreeGrafter"/>
</dbReference>
<dbReference type="PANTHER" id="PTHR45966:SF1">
    <property type="entry name" value="GDSL ESTERASE_LIPASE 1-RELATED"/>
    <property type="match status" value="1"/>
</dbReference>
<dbReference type="PANTHER" id="PTHR45966">
    <property type="entry name" value="GDSL-LIKE LIPASE/ACYLHYDROLASE"/>
    <property type="match status" value="1"/>
</dbReference>
<feature type="chain" id="PRO_5042123940" description="GDSL esterase/lipase" evidence="3">
    <location>
        <begin position="26"/>
        <end position="362"/>
    </location>
</feature>
<dbReference type="EMBL" id="JAWXYG010000006">
    <property type="protein sequence ID" value="KAK4269027.1"/>
    <property type="molecule type" value="Genomic_DNA"/>
</dbReference>
<evidence type="ECO:0008006" key="6">
    <source>
        <dbReference type="Google" id="ProtNLM"/>
    </source>
</evidence>
<keyword evidence="2 3" id="KW-0732">Signal</keyword>
<dbReference type="CDD" id="cd01837">
    <property type="entry name" value="SGNH_plant_lipase_like"/>
    <property type="match status" value="1"/>
</dbReference>
<dbReference type="Gene3D" id="3.40.50.1110">
    <property type="entry name" value="SGNH hydrolase"/>
    <property type="match status" value="1"/>
</dbReference>
<dbReference type="InterPro" id="IPR035669">
    <property type="entry name" value="SGNH_plant_lipase-like"/>
</dbReference>
<evidence type="ECO:0000256" key="3">
    <source>
        <dbReference type="SAM" id="SignalP"/>
    </source>
</evidence>
<protein>
    <recommendedName>
        <fullName evidence="6">GDSL esterase/lipase</fullName>
    </recommendedName>
</protein>
<dbReference type="InterPro" id="IPR001087">
    <property type="entry name" value="GDSL"/>
</dbReference>
<comment type="caution">
    <text evidence="4">The sequence shown here is derived from an EMBL/GenBank/DDBJ whole genome shotgun (WGS) entry which is preliminary data.</text>
</comment>
<evidence type="ECO:0000313" key="4">
    <source>
        <dbReference type="EMBL" id="KAK4269027.1"/>
    </source>
</evidence>
<dbReference type="SUPFAM" id="SSF52266">
    <property type="entry name" value="SGNH hydrolase"/>
    <property type="match status" value="1"/>
</dbReference>